<feature type="compositionally biased region" description="Basic and acidic residues" evidence="5">
    <location>
        <begin position="841"/>
        <end position="854"/>
    </location>
</feature>
<dbReference type="InterPro" id="IPR038973">
    <property type="entry name" value="MutL/Mlh/Pms-like"/>
</dbReference>
<dbReference type="CDD" id="cd16926">
    <property type="entry name" value="HATPase_MutL-MLH-PMS-like"/>
    <property type="match status" value="1"/>
</dbReference>
<feature type="region of interest" description="Disordered" evidence="5">
    <location>
        <begin position="1176"/>
        <end position="1195"/>
    </location>
</feature>
<feature type="region of interest" description="Disordered" evidence="5">
    <location>
        <begin position="943"/>
        <end position="964"/>
    </location>
</feature>
<dbReference type="InterPro" id="IPR014762">
    <property type="entry name" value="DNA_mismatch_repair_CS"/>
</dbReference>
<organism evidence="8 9">
    <name type="scientific">Podila minutissima</name>
    <dbReference type="NCBI Taxonomy" id="64525"/>
    <lineage>
        <taxon>Eukaryota</taxon>
        <taxon>Fungi</taxon>
        <taxon>Fungi incertae sedis</taxon>
        <taxon>Mucoromycota</taxon>
        <taxon>Mortierellomycotina</taxon>
        <taxon>Mortierellomycetes</taxon>
        <taxon>Mortierellales</taxon>
        <taxon>Mortierellaceae</taxon>
        <taxon>Podila</taxon>
    </lineage>
</organism>
<evidence type="ECO:0000259" key="6">
    <source>
        <dbReference type="SMART" id="SM00853"/>
    </source>
</evidence>
<dbReference type="InterPro" id="IPR036890">
    <property type="entry name" value="HATPase_C_sf"/>
</dbReference>
<dbReference type="GO" id="GO:0032389">
    <property type="term" value="C:MutLalpha complex"/>
    <property type="evidence" value="ECO:0007669"/>
    <property type="project" value="TreeGrafter"/>
</dbReference>
<protein>
    <submittedName>
        <fullName evidence="8">Mismatch repair endonuclease pms2</fullName>
    </submittedName>
</protein>
<evidence type="ECO:0000256" key="4">
    <source>
        <dbReference type="ARBA" id="ARBA00023180"/>
    </source>
</evidence>
<dbReference type="GO" id="GO:0030983">
    <property type="term" value="F:mismatched DNA binding"/>
    <property type="evidence" value="ECO:0007669"/>
    <property type="project" value="InterPro"/>
</dbReference>
<reference evidence="8" key="1">
    <citation type="journal article" date="2020" name="Fungal Divers.">
        <title>Resolving the Mortierellaceae phylogeny through synthesis of multi-gene phylogenetics and phylogenomics.</title>
        <authorList>
            <person name="Vandepol N."/>
            <person name="Liber J."/>
            <person name="Desiro A."/>
            <person name="Na H."/>
            <person name="Kennedy M."/>
            <person name="Barry K."/>
            <person name="Grigoriev I.V."/>
            <person name="Miller A.N."/>
            <person name="O'Donnell K."/>
            <person name="Stajich J.E."/>
            <person name="Bonito G."/>
        </authorList>
    </citation>
    <scope>NUCLEOTIDE SEQUENCE</scope>
    <source>
        <strain evidence="8">NVP1</strain>
    </source>
</reference>
<dbReference type="SMART" id="SM01340">
    <property type="entry name" value="DNA_mis_repair"/>
    <property type="match status" value="1"/>
</dbReference>
<keyword evidence="8" id="KW-0255">Endonuclease</keyword>
<dbReference type="GO" id="GO:0004519">
    <property type="term" value="F:endonuclease activity"/>
    <property type="evidence" value="ECO:0007669"/>
    <property type="project" value="UniProtKB-KW"/>
</dbReference>
<feature type="domain" description="DNA mismatch repair protein S5" evidence="7">
    <location>
        <begin position="417"/>
        <end position="566"/>
    </location>
</feature>
<dbReference type="GO" id="GO:0140664">
    <property type="term" value="F:ATP-dependent DNA damage sensor activity"/>
    <property type="evidence" value="ECO:0007669"/>
    <property type="project" value="InterPro"/>
</dbReference>
<dbReference type="SUPFAM" id="SSF118116">
    <property type="entry name" value="DNA mismatch repair protein MutL"/>
    <property type="match status" value="2"/>
</dbReference>
<feature type="domain" description="MutL C-terminal dimerisation" evidence="6">
    <location>
        <begin position="924"/>
        <end position="1136"/>
    </location>
</feature>
<dbReference type="InterPro" id="IPR037198">
    <property type="entry name" value="MutL_C_sf"/>
</dbReference>
<dbReference type="GO" id="GO:0006298">
    <property type="term" value="P:mismatch repair"/>
    <property type="evidence" value="ECO:0007669"/>
    <property type="project" value="InterPro"/>
</dbReference>
<feature type="compositionally biased region" description="Acidic residues" evidence="5">
    <location>
        <begin position="452"/>
        <end position="467"/>
    </location>
</feature>
<evidence type="ECO:0000313" key="9">
    <source>
        <dbReference type="Proteomes" id="UP000696485"/>
    </source>
</evidence>
<feature type="compositionally biased region" description="Acidic residues" evidence="5">
    <location>
        <begin position="608"/>
        <end position="619"/>
    </location>
</feature>
<feature type="compositionally biased region" description="Acidic residues" evidence="5">
    <location>
        <begin position="1186"/>
        <end position="1195"/>
    </location>
</feature>
<feature type="compositionally biased region" description="Low complexity" evidence="5">
    <location>
        <begin position="719"/>
        <end position="730"/>
    </location>
</feature>
<gene>
    <name evidence="8" type="primary">PMS2</name>
    <name evidence="8" type="ORF">BG006_008128</name>
</gene>
<dbReference type="CDD" id="cd03484">
    <property type="entry name" value="MutL_Trans_hPMS_2_like"/>
    <property type="match status" value="1"/>
</dbReference>
<comment type="similarity">
    <text evidence="2">Belongs to the DNA mismatch repair MutL/HexB family.</text>
</comment>
<dbReference type="Pfam" id="PF03227">
    <property type="entry name" value="GILT"/>
    <property type="match status" value="1"/>
</dbReference>
<dbReference type="SMART" id="SM00853">
    <property type="entry name" value="MutL_C"/>
    <property type="match status" value="1"/>
</dbReference>
<evidence type="ECO:0000313" key="8">
    <source>
        <dbReference type="EMBL" id="KAF9328735.1"/>
    </source>
</evidence>
<dbReference type="Proteomes" id="UP000696485">
    <property type="component" value="Unassembled WGS sequence"/>
</dbReference>
<feature type="compositionally biased region" description="Basic residues" evidence="5">
    <location>
        <begin position="882"/>
        <end position="891"/>
    </location>
</feature>
<dbReference type="Gene3D" id="3.30.230.10">
    <property type="match status" value="1"/>
</dbReference>
<dbReference type="SUPFAM" id="SSF55874">
    <property type="entry name" value="ATPase domain of HSP90 chaperone/DNA topoisomerase II/histidine kinase"/>
    <property type="match status" value="1"/>
</dbReference>
<comment type="similarity">
    <text evidence="1">Belongs to the GILT family.</text>
</comment>
<dbReference type="InterPro" id="IPR042120">
    <property type="entry name" value="MutL_C_dimsub"/>
</dbReference>
<keyword evidence="8" id="KW-0378">Hydrolase</keyword>
<dbReference type="Pfam" id="PF01119">
    <property type="entry name" value="DNA_mis_repair"/>
    <property type="match status" value="1"/>
</dbReference>
<evidence type="ECO:0000256" key="1">
    <source>
        <dbReference type="ARBA" id="ARBA00005679"/>
    </source>
</evidence>
<dbReference type="GO" id="GO:0005524">
    <property type="term" value="F:ATP binding"/>
    <property type="evidence" value="ECO:0007669"/>
    <property type="project" value="InterPro"/>
</dbReference>
<dbReference type="PROSITE" id="PS00058">
    <property type="entry name" value="DNA_MISMATCH_REPAIR_1"/>
    <property type="match status" value="1"/>
</dbReference>
<dbReference type="InterPro" id="IPR002099">
    <property type="entry name" value="MutL/Mlh/PMS"/>
</dbReference>
<dbReference type="EMBL" id="JAAAUY010000537">
    <property type="protein sequence ID" value="KAF9328735.1"/>
    <property type="molecule type" value="Genomic_DNA"/>
</dbReference>
<dbReference type="NCBIfam" id="TIGR00585">
    <property type="entry name" value="mutl"/>
    <property type="match status" value="1"/>
</dbReference>
<dbReference type="GO" id="GO:0016887">
    <property type="term" value="F:ATP hydrolysis activity"/>
    <property type="evidence" value="ECO:0007669"/>
    <property type="project" value="InterPro"/>
</dbReference>
<feature type="compositionally biased region" description="Acidic residues" evidence="5">
    <location>
        <begin position="696"/>
        <end position="706"/>
    </location>
</feature>
<dbReference type="Pfam" id="PF08676">
    <property type="entry name" value="MutL_C"/>
    <property type="match status" value="1"/>
</dbReference>
<feature type="region of interest" description="Disordered" evidence="5">
    <location>
        <begin position="1076"/>
        <end position="1110"/>
    </location>
</feature>
<feature type="region of interest" description="Disordered" evidence="5">
    <location>
        <begin position="684"/>
        <end position="785"/>
    </location>
</feature>
<keyword evidence="3" id="KW-0227">DNA damage</keyword>
<evidence type="ECO:0000256" key="2">
    <source>
        <dbReference type="ARBA" id="ARBA00006082"/>
    </source>
</evidence>
<dbReference type="PANTHER" id="PTHR10073:SF52">
    <property type="entry name" value="MISMATCH REPAIR ENDONUCLEASE PMS2"/>
    <property type="match status" value="1"/>
</dbReference>
<dbReference type="Gene3D" id="3.30.565.10">
    <property type="entry name" value="Histidine kinase-like ATPase, C-terminal domain"/>
    <property type="match status" value="1"/>
</dbReference>
<dbReference type="PANTHER" id="PTHR10073">
    <property type="entry name" value="DNA MISMATCH REPAIR PROTEIN MLH, PMS, MUTL"/>
    <property type="match status" value="1"/>
</dbReference>
<evidence type="ECO:0000256" key="5">
    <source>
        <dbReference type="SAM" id="MobiDB-lite"/>
    </source>
</evidence>
<dbReference type="SUPFAM" id="SSF54211">
    <property type="entry name" value="Ribosomal protein S5 domain 2-like"/>
    <property type="match status" value="1"/>
</dbReference>
<keyword evidence="4" id="KW-0325">Glycoprotein</keyword>
<dbReference type="InterPro" id="IPR013507">
    <property type="entry name" value="DNA_mismatch_S5_2-like"/>
</dbReference>
<feature type="region of interest" description="Disordered" evidence="5">
    <location>
        <begin position="841"/>
        <end position="894"/>
    </location>
</feature>
<dbReference type="InterPro" id="IPR020568">
    <property type="entry name" value="Ribosomal_Su5_D2-typ_SF"/>
</dbReference>
<dbReference type="InterPro" id="IPR014790">
    <property type="entry name" value="MutL_C"/>
</dbReference>
<keyword evidence="8" id="KW-0540">Nuclease</keyword>
<accession>A0A9P5SGX6</accession>
<sequence>MSRCPDAMKCEATFAEVFDTPNLAPVKPTLSFIGSIESTVNASTTSVTTSVTCKHGPDECAGNIQQLCFQKQHPDHHVWVPFVVGMNSWQPRRIGELQYVRDVASRIGGVAADKDKLALVEQCAQGAEGQELLVQSVENTLDHHVSTSCTVFVDNKKRCVVDGGIWRECPGGFQVADFVRTINEADARARVFIRTSRLYRIISCIKAIDKESVHRICSGQVVLDMATAVKELLENSLDAGSTSIVVKFKQSGLEYITVTDNGSGITDENLETLALKHYTSKLRSFDDLAQVRSFGFRGEALSSLCALATLTVTTSTGKTPTGVLVEYTSDGTIKSKTPAPMTRGTIVKISSLFEGMPVRRSEFVKNIKREYTKCIGLIQAYALIATNVRISCVSQTDKKPAVTYVATSGNSNVRQNIINVFGAKSMTDIIDFHLELVKGDPAKVKQSTNSDNGDEDHVSDEDEEESGDITLTGHISSPSFGKGRSSADRQYLFINGRPCTLPKITRVVNEVYHSFNTNQSPFLIANLVMPTSFYDVNVSPDKRTIFLHNERMIVEEIRNKLTELFEPSRSTFAVSEARHLIKKPDLATRHSSGYDASESGLKSKGDAMEVDDEDDEDDDHPSNNSFSSTLLEPVSTMSLSSASGAVSTSSAKSTILSAASTFTKPPSLQQTTLLGRVQTILPSHTLKRKTRTSFSDSEEEQAEEEEVLTRRRTSQNNITPAKSSASTPPSRQEAHLVEDTSTPVDDDSTVSLNVLEGYDPLDDRTRDEVPVSDSEDEDNDFVPPYPSAKVQRVVVLDSEIPQDLGDRDWVEVGFDMLEQRRKRELRMKILKETRRVEKEQAELRKEQAKKRAQEQEQSVQSDPDKEDGLGIEENPSEEGLRRSPRTKKNKKLLSNASFANTNDAEAQKSLSRVISKSDFARMKVLGQFNKAFIVARLDSYSSESKDEGEEEAGNTNRNLKNSKTREPRLVSSDIFVIDQHASDEKYNFEILQAKTVFSTQKLFQPKKLYLTAQEEIVVVDHMKMLNKNGFYLDYDPDAPVSHRLKLVTLPVSERVVFDLQDFEELVFLLSQQTAASGGGDDDEAIDGDEGHKHHHHHQIQSNGSQGGSEKMVRCSKVRNLFASRACRRSVMVGHVLNHGQMKRIVRHMGEIDQPWNCPHGRPTMRHLLDLAEMEQQERRERFQGGSEDDGDEDEFLGLRGDRTGAFDPVALKRPTRHQGNLFKQFLAMPKVSL</sequence>
<dbReference type="Pfam" id="PF13589">
    <property type="entry name" value="HATPase_c_3"/>
    <property type="match status" value="1"/>
</dbReference>
<feature type="region of interest" description="Disordered" evidence="5">
    <location>
        <begin position="443"/>
        <end position="484"/>
    </location>
</feature>
<comment type="caution">
    <text evidence="8">The sequence shown here is derived from an EMBL/GenBank/DDBJ whole genome shotgun (WGS) entry which is preliminary data.</text>
</comment>
<evidence type="ECO:0000259" key="7">
    <source>
        <dbReference type="SMART" id="SM01340"/>
    </source>
</evidence>
<dbReference type="FunFam" id="3.30.565.10:FF:000014">
    <property type="entry name" value="Mismatch repair endonuclease pms1, putative"/>
    <property type="match status" value="1"/>
</dbReference>
<feature type="region of interest" description="Disordered" evidence="5">
    <location>
        <begin position="589"/>
        <end position="630"/>
    </location>
</feature>
<dbReference type="InterPro" id="IPR004911">
    <property type="entry name" value="Interferon-induced_GILT"/>
</dbReference>
<dbReference type="GO" id="GO:0016671">
    <property type="term" value="F:oxidoreductase activity, acting on a sulfur group of donors, disulfide as acceptor"/>
    <property type="evidence" value="ECO:0007669"/>
    <property type="project" value="InterPro"/>
</dbReference>
<dbReference type="InterPro" id="IPR014721">
    <property type="entry name" value="Ribsml_uS5_D2-typ_fold_subgr"/>
</dbReference>
<proteinExistence type="inferred from homology"/>
<dbReference type="Gene3D" id="3.30.1540.20">
    <property type="entry name" value="MutL, C-terminal domain, dimerisation subdomain"/>
    <property type="match status" value="2"/>
</dbReference>
<dbReference type="AlphaFoldDB" id="A0A9P5SGX6"/>
<evidence type="ECO:0000256" key="3">
    <source>
        <dbReference type="ARBA" id="ARBA00022763"/>
    </source>
</evidence>
<name>A0A9P5SGX6_9FUNG</name>
<keyword evidence="9" id="KW-1185">Reference proteome</keyword>